<accession>A0A6G9ZBA5</accession>
<evidence type="ECO:0000256" key="3">
    <source>
        <dbReference type="RuleBase" id="RU361235"/>
    </source>
</evidence>
<dbReference type="InterPro" id="IPR019826">
    <property type="entry name" value="Carboxylesterase_B_AS"/>
</dbReference>
<proteinExistence type="inferred from homology"/>
<evidence type="ECO:0000256" key="1">
    <source>
        <dbReference type="ARBA" id="ARBA00005964"/>
    </source>
</evidence>
<feature type="domain" description="Carboxylesterase type B" evidence="4">
    <location>
        <begin position="23"/>
        <end position="488"/>
    </location>
</feature>
<evidence type="ECO:0000313" key="6">
    <source>
        <dbReference type="Proteomes" id="UP000500953"/>
    </source>
</evidence>
<dbReference type="EMBL" id="CP046173">
    <property type="protein sequence ID" value="QIS22899.1"/>
    <property type="molecule type" value="Genomic_DNA"/>
</dbReference>
<dbReference type="EC" id="3.1.1.-" evidence="3"/>
<dbReference type="SUPFAM" id="SSF53474">
    <property type="entry name" value="alpha/beta-Hydrolases"/>
    <property type="match status" value="1"/>
</dbReference>
<gene>
    <name evidence="5" type="ORF">F6W96_35730</name>
</gene>
<organism evidence="5 6">
    <name type="scientific">Nocardia terpenica</name>
    <dbReference type="NCBI Taxonomy" id="455432"/>
    <lineage>
        <taxon>Bacteria</taxon>
        <taxon>Bacillati</taxon>
        <taxon>Actinomycetota</taxon>
        <taxon>Actinomycetes</taxon>
        <taxon>Mycobacteriales</taxon>
        <taxon>Nocardiaceae</taxon>
        <taxon>Nocardia</taxon>
    </lineage>
</organism>
<sequence>MRRRRTRRDRSRDTCSSVTTIDIATADGVLRGRRGRRAARWRSIPYAAPPVGELRLRAPQPVSPWSGVRDATGFGFAAVQHREGARTGVRTLQPTGEDCLTLNVTAPVEPSAAPWPVLVFVHGGGYVIGTSAVELYSGARLAVRGDVVVVSINYRLGAFGYVDFSEFSTAGRAFDSNLGLRDQVAALTWVRRNIAAFGGDPDNVTVFGESAGANAVLSLFATPAAVGLFRRGIAQSAPADWALSPDQARIFARLCIENLGAAPEDAARALTVASANDLRRAVGRAIDHVLRRQPGSFPIAPVVDGEFLPRAPIEAFADGAAQRLPLIIGTNHSEGTLFARFDPTLPTTAEQLRLALSRSGDDSLERRVAATYPGYPGRAAATRMGGDFVFWRPTVAVAQAHSRHAPTYAYRYDFAPRALRLSGFGATHALELVPVFGWVDTPVGRAMAAAGGYRGFLAVQHEFQDNWLAFARTGRPLPTWPEYSERRRCTRIIDYPARVEVDPDRAKRIAWEGIRVPALTGSAT</sequence>
<evidence type="ECO:0000259" key="4">
    <source>
        <dbReference type="Pfam" id="PF00135"/>
    </source>
</evidence>
<evidence type="ECO:0000256" key="2">
    <source>
        <dbReference type="ARBA" id="ARBA00022801"/>
    </source>
</evidence>
<dbReference type="Gene3D" id="3.40.50.1820">
    <property type="entry name" value="alpha/beta hydrolase"/>
    <property type="match status" value="1"/>
</dbReference>
<dbReference type="Proteomes" id="UP000500953">
    <property type="component" value="Chromosome"/>
</dbReference>
<dbReference type="GO" id="GO:0016787">
    <property type="term" value="F:hydrolase activity"/>
    <property type="evidence" value="ECO:0007669"/>
    <property type="project" value="UniProtKB-KW"/>
</dbReference>
<dbReference type="PANTHER" id="PTHR11559">
    <property type="entry name" value="CARBOXYLESTERASE"/>
    <property type="match status" value="1"/>
</dbReference>
<dbReference type="InterPro" id="IPR029058">
    <property type="entry name" value="AB_hydrolase_fold"/>
</dbReference>
<evidence type="ECO:0000313" key="5">
    <source>
        <dbReference type="EMBL" id="QIS22899.1"/>
    </source>
</evidence>
<dbReference type="AlphaFoldDB" id="A0A6G9ZBA5"/>
<dbReference type="InterPro" id="IPR002018">
    <property type="entry name" value="CarbesteraseB"/>
</dbReference>
<name>A0A6G9ZBA5_9NOCA</name>
<dbReference type="Pfam" id="PF00135">
    <property type="entry name" value="COesterase"/>
    <property type="match status" value="1"/>
</dbReference>
<comment type="similarity">
    <text evidence="1 3">Belongs to the type-B carboxylesterase/lipase family.</text>
</comment>
<keyword evidence="2 3" id="KW-0378">Hydrolase</keyword>
<dbReference type="InterPro" id="IPR050309">
    <property type="entry name" value="Type-B_Carboxylest/Lipase"/>
</dbReference>
<protein>
    <recommendedName>
        <fullName evidence="3">Carboxylic ester hydrolase</fullName>
        <ecNumber evidence="3">3.1.1.-</ecNumber>
    </recommendedName>
</protein>
<reference evidence="5 6" key="1">
    <citation type="journal article" date="2019" name="ACS Chem. Biol.">
        <title>Identification and Mobilization of a Cryptic Antibiotic Biosynthesis Gene Locus from a Human-Pathogenic Nocardia Isolate.</title>
        <authorList>
            <person name="Herisse M."/>
            <person name="Ishida K."/>
            <person name="Porter J.L."/>
            <person name="Howden B."/>
            <person name="Hertweck C."/>
            <person name="Stinear T.P."/>
            <person name="Pidot S.J."/>
        </authorList>
    </citation>
    <scope>NUCLEOTIDE SEQUENCE [LARGE SCALE GENOMIC DNA]</scope>
    <source>
        <strain evidence="5 6">AUSMDU00012715</strain>
    </source>
</reference>
<dbReference type="PROSITE" id="PS00122">
    <property type="entry name" value="CARBOXYLESTERASE_B_1"/>
    <property type="match status" value="1"/>
</dbReference>